<organism evidence="1 2">
    <name type="scientific">Manduca sexta</name>
    <name type="common">Tobacco hawkmoth</name>
    <name type="synonym">Tobacco hornworm</name>
    <dbReference type="NCBI Taxonomy" id="7130"/>
    <lineage>
        <taxon>Eukaryota</taxon>
        <taxon>Metazoa</taxon>
        <taxon>Ecdysozoa</taxon>
        <taxon>Arthropoda</taxon>
        <taxon>Hexapoda</taxon>
        <taxon>Insecta</taxon>
        <taxon>Pterygota</taxon>
        <taxon>Neoptera</taxon>
        <taxon>Endopterygota</taxon>
        <taxon>Lepidoptera</taxon>
        <taxon>Glossata</taxon>
        <taxon>Ditrysia</taxon>
        <taxon>Bombycoidea</taxon>
        <taxon>Sphingidae</taxon>
        <taxon>Sphinginae</taxon>
        <taxon>Sphingini</taxon>
        <taxon>Manduca</taxon>
    </lineage>
</organism>
<dbReference type="AlphaFoldDB" id="A0A921YMD5"/>
<dbReference type="EMBL" id="JH668289">
    <property type="protein sequence ID" value="KAG6441878.1"/>
    <property type="molecule type" value="Genomic_DNA"/>
</dbReference>
<evidence type="ECO:0000313" key="2">
    <source>
        <dbReference type="Proteomes" id="UP000791440"/>
    </source>
</evidence>
<name>A0A921YMD5_MANSE</name>
<sequence>MAIKIFGALKRFYFVCFRTNSFGYKKCQSPLAISPHAYAIKLATVRISPNLRLLSFRVSKNYLYFSFASPDTDLMEFNQLCQDNESV</sequence>
<evidence type="ECO:0000313" key="1">
    <source>
        <dbReference type="EMBL" id="KAG6441879.1"/>
    </source>
</evidence>
<reference evidence="1" key="2">
    <citation type="submission" date="2020-12" db="EMBL/GenBank/DDBJ databases">
        <authorList>
            <person name="Kanost M."/>
        </authorList>
    </citation>
    <scope>NUCLEOTIDE SEQUENCE</scope>
</reference>
<dbReference type="EMBL" id="JH668289">
    <property type="protein sequence ID" value="KAG6441879.1"/>
    <property type="molecule type" value="Genomic_DNA"/>
</dbReference>
<protein>
    <submittedName>
        <fullName evidence="1">Uncharacterized protein</fullName>
    </submittedName>
</protein>
<proteinExistence type="predicted"/>
<gene>
    <name evidence="1" type="ORF">O3G_MSEX002073</name>
</gene>
<dbReference type="Proteomes" id="UP000791440">
    <property type="component" value="Unassembled WGS sequence"/>
</dbReference>
<keyword evidence="2" id="KW-1185">Reference proteome</keyword>
<accession>A0A921YMD5</accession>
<comment type="caution">
    <text evidence="1">The sequence shown here is derived from an EMBL/GenBank/DDBJ whole genome shotgun (WGS) entry which is preliminary data.</text>
</comment>
<reference evidence="1" key="1">
    <citation type="journal article" date="2016" name="Insect Biochem. Mol. Biol.">
        <title>Multifaceted biological insights from a draft genome sequence of the tobacco hornworm moth, Manduca sexta.</title>
        <authorList>
            <person name="Kanost M.R."/>
            <person name="Arrese E.L."/>
            <person name="Cao X."/>
            <person name="Chen Y.R."/>
            <person name="Chellapilla S."/>
            <person name="Goldsmith M.R."/>
            <person name="Grosse-Wilde E."/>
            <person name="Heckel D.G."/>
            <person name="Herndon N."/>
            <person name="Jiang H."/>
            <person name="Papanicolaou A."/>
            <person name="Qu J."/>
            <person name="Soulages J.L."/>
            <person name="Vogel H."/>
            <person name="Walters J."/>
            <person name="Waterhouse R.M."/>
            <person name="Ahn S.J."/>
            <person name="Almeida F.C."/>
            <person name="An C."/>
            <person name="Aqrawi P."/>
            <person name="Bretschneider A."/>
            <person name="Bryant W.B."/>
            <person name="Bucks S."/>
            <person name="Chao H."/>
            <person name="Chevignon G."/>
            <person name="Christen J.M."/>
            <person name="Clarke D.F."/>
            <person name="Dittmer N.T."/>
            <person name="Ferguson L.C.F."/>
            <person name="Garavelou S."/>
            <person name="Gordon K.H.J."/>
            <person name="Gunaratna R.T."/>
            <person name="Han Y."/>
            <person name="Hauser F."/>
            <person name="He Y."/>
            <person name="Heidel-Fischer H."/>
            <person name="Hirsh A."/>
            <person name="Hu Y."/>
            <person name="Jiang H."/>
            <person name="Kalra D."/>
            <person name="Klinner C."/>
            <person name="Konig C."/>
            <person name="Kovar C."/>
            <person name="Kroll A.R."/>
            <person name="Kuwar S.S."/>
            <person name="Lee S.L."/>
            <person name="Lehman R."/>
            <person name="Li K."/>
            <person name="Li Z."/>
            <person name="Liang H."/>
            <person name="Lovelace S."/>
            <person name="Lu Z."/>
            <person name="Mansfield J.H."/>
            <person name="McCulloch K.J."/>
            <person name="Mathew T."/>
            <person name="Morton B."/>
            <person name="Muzny D.M."/>
            <person name="Neunemann D."/>
            <person name="Ongeri F."/>
            <person name="Pauchet Y."/>
            <person name="Pu L.L."/>
            <person name="Pyrousis I."/>
            <person name="Rao X.J."/>
            <person name="Redding A."/>
            <person name="Roesel C."/>
            <person name="Sanchez-Gracia A."/>
            <person name="Schaack S."/>
            <person name="Shukla A."/>
            <person name="Tetreau G."/>
            <person name="Wang Y."/>
            <person name="Xiong G.H."/>
            <person name="Traut W."/>
            <person name="Walsh T.K."/>
            <person name="Worley K.C."/>
            <person name="Wu D."/>
            <person name="Wu W."/>
            <person name="Wu Y.Q."/>
            <person name="Zhang X."/>
            <person name="Zou Z."/>
            <person name="Zucker H."/>
            <person name="Briscoe A.D."/>
            <person name="Burmester T."/>
            <person name="Clem R.J."/>
            <person name="Feyereisen R."/>
            <person name="Grimmelikhuijzen C.J.P."/>
            <person name="Hamodrakas S.J."/>
            <person name="Hansson B.S."/>
            <person name="Huguet E."/>
            <person name="Jermiin L.S."/>
            <person name="Lan Q."/>
            <person name="Lehman H.K."/>
            <person name="Lorenzen M."/>
            <person name="Merzendorfer H."/>
            <person name="Michalopoulos I."/>
            <person name="Morton D.B."/>
            <person name="Muthukrishnan S."/>
            <person name="Oakeshott J.G."/>
            <person name="Palmer W."/>
            <person name="Park Y."/>
            <person name="Passarelli A.L."/>
            <person name="Rozas J."/>
            <person name="Schwartz L.M."/>
            <person name="Smith W."/>
            <person name="Southgate A."/>
            <person name="Vilcinskas A."/>
            <person name="Vogt R."/>
            <person name="Wang P."/>
            <person name="Werren J."/>
            <person name="Yu X.Q."/>
            <person name="Zhou J.J."/>
            <person name="Brown S.J."/>
            <person name="Scherer S.E."/>
            <person name="Richards S."/>
            <person name="Blissard G.W."/>
        </authorList>
    </citation>
    <scope>NUCLEOTIDE SEQUENCE</scope>
</reference>
<dbReference type="EMBL" id="JH668289">
    <property type="protein sequence ID" value="KAG6441877.1"/>
    <property type="molecule type" value="Genomic_DNA"/>
</dbReference>